<feature type="compositionally biased region" description="Basic and acidic residues" evidence="1">
    <location>
        <begin position="115"/>
        <end position="129"/>
    </location>
</feature>
<name>A0A645H687_9ZZZZ</name>
<comment type="caution">
    <text evidence="2">The sequence shown here is derived from an EMBL/GenBank/DDBJ whole genome shotgun (WGS) entry which is preliminary data.</text>
</comment>
<feature type="compositionally biased region" description="Low complexity" evidence="1">
    <location>
        <begin position="34"/>
        <end position="50"/>
    </location>
</feature>
<sequence length="193" mass="20951">MKTTPRISVLWADRSRAATAPSPCGSCSRTCGNSPSAPAGASTPAPSARSLAAADTRRRRAVPWRLPFWRQSAKCWTRLKKWPENSPIEGNISFLKSGPGRALHAQRNHHHRQARGLDQHGRVREDTRHPAGKAGGSRRNAGPHGHRRSSRLCGTGYPGGGIRRERKERVCGGASAGAGHRHTGCDRGDRRDP</sequence>
<feature type="region of interest" description="Disordered" evidence="1">
    <location>
        <begin position="18"/>
        <end position="57"/>
    </location>
</feature>
<feature type="region of interest" description="Disordered" evidence="1">
    <location>
        <begin position="108"/>
        <end position="193"/>
    </location>
</feature>
<dbReference type="EMBL" id="VSSQ01087589">
    <property type="protein sequence ID" value="MPN34508.1"/>
    <property type="molecule type" value="Genomic_DNA"/>
</dbReference>
<dbReference type="AlphaFoldDB" id="A0A645H687"/>
<evidence type="ECO:0000256" key="1">
    <source>
        <dbReference type="SAM" id="MobiDB-lite"/>
    </source>
</evidence>
<proteinExistence type="predicted"/>
<feature type="compositionally biased region" description="Basic and acidic residues" evidence="1">
    <location>
        <begin position="183"/>
        <end position="193"/>
    </location>
</feature>
<protein>
    <submittedName>
        <fullName evidence="2">Uncharacterized protein</fullName>
    </submittedName>
</protein>
<organism evidence="2">
    <name type="scientific">bioreactor metagenome</name>
    <dbReference type="NCBI Taxonomy" id="1076179"/>
    <lineage>
        <taxon>unclassified sequences</taxon>
        <taxon>metagenomes</taxon>
        <taxon>ecological metagenomes</taxon>
    </lineage>
</organism>
<evidence type="ECO:0000313" key="2">
    <source>
        <dbReference type="EMBL" id="MPN34508.1"/>
    </source>
</evidence>
<gene>
    <name evidence="2" type="ORF">SDC9_182002</name>
</gene>
<accession>A0A645H687</accession>
<reference evidence="2" key="1">
    <citation type="submission" date="2019-08" db="EMBL/GenBank/DDBJ databases">
        <authorList>
            <person name="Kucharzyk K."/>
            <person name="Murdoch R.W."/>
            <person name="Higgins S."/>
            <person name="Loffler F."/>
        </authorList>
    </citation>
    <scope>NUCLEOTIDE SEQUENCE</scope>
</reference>